<name>A0ABV0EFU1_9BURK</name>
<dbReference type="Gene3D" id="3.40.50.12710">
    <property type="match status" value="1"/>
</dbReference>
<reference evidence="3 4" key="1">
    <citation type="submission" date="2024-02" db="EMBL/GenBank/DDBJ databases">
        <title>New thermophilic sulfur-oxidizing bacteria from a hot springs of the Uzon caldera (Kamchatka, Russia).</title>
        <authorList>
            <person name="Dukat A.M."/>
            <person name="Elcheninov A.G."/>
            <person name="Frolov E.N."/>
        </authorList>
    </citation>
    <scope>NUCLEOTIDE SEQUENCE [LARGE SCALE GENOMIC DNA]</scope>
    <source>
        <strain evidence="3 4">AK1</strain>
    </source>
</reference>
<proteinExistence type="predicted"/>
<dbReference type="Pfam" id="PF02636">
    <property type="entry name" value="Methyltransf_28"/>
    <property type="match status" value="1"/>
</dbReference>
<dbReference type="Proteomes" id="UP001482231">
    <property type="component" value="Unassembled WGS sequence"/>
</dbReference>
<dbReference type="GO" id="GO:0032259">
    <property type="term" value="P:methylation"/>
    <property type="evidence" value="ECO:0007669"/>
    <property type="project" value="UniProtKB-KW"/>
</dbReference>
<dbReference type="RefSeq" id="WP_347308522.1">
    <property type="nucleotide sequence ID" value="NZ_JBAJEX010000007.1"/>
</dbReference>
<dbReference type="InterPro" id="IPR038375">
    <property type="entry name" value="NDUFAF7_sf"/>
</dbReference>
<dbReference type="PANTHER" id="PTHR12049:SF7">
    <property type="entry name" value="PROTEIN ARGININE METHYLTRANSFERASE NDUFAF7, MITOCHONDRIAL"/>
    <property type="match status" value="1"/>
</dbReference>
<gene>
    <name evidence="3" type="ORF">V6E02_09315</name>
</gene>
<dbReference type="EC" id="2.1.1.-" evidence="3"/>
<dbReference type="PANTHER" id="PTHR12049">
    <property type="entry name" value="PROTEIN ARGININE METHYLTRANSFERASE NDUFAF7, MITOCHONDRIAL"/>
    <property type="match status" value="1"/>
</dbReference>
<dbReference type="SUPFAM" id="SSF53335">
    <property type="entry name" value="S-adenosyl-L-methionine-dependent methyltransferases"/>
    <property type="match status" value="1"/>
</dbReference>
<evidence type="ECO:0000256" key="1">
    <source>
        <dbReference type="ARBA" id="ARBA00022603"/>
    </source>
</evidence>
<organism evidence="3 4">
    <name type="scientific">Thiobacter aerophilum</name>
    <dbReference type="NCBI Taxonomy" id="3121275"/>
    <lineage>
        <taxon>Bacteria</taxon>
        <taxon>Pseudomonadati</taxon>
        <taxon>Pseudomonadota</taxon>
        <taxon>Betaproteobacteria</taxon>
        <taxon>Burkholderiales</taxon>
        <taxon>Thiobacteraceae</taxon>
        <taxon>Thiobacter</taxon>
    </lineage>
</organism>
<dbReference type="EMBL" id="JBAJEX010000007">
    <property type="protein sequence ID" value="MEO1767411.1"/>
    <property type="molecule type" value="Genomic_DNA"/>
</dbReference>
<keyword evidence="1 3" id="KW-0489">Methyltransferase</keyword>
<protein>
    <submittedName>
        <fullName evidence="3">SAM-dependent methyltransferase</fullName>
        <ecNumber evidence="3">2.1.1.-</ecNumber>
    </submittedName>
</protein>
<accession>A0ABV0EFU1</accession>
<evidence type="ECO:0000313" key="4">
    <source>
        <dbReference type="Proteomes" id="UP001482231"/>
    </source>
</evidence>
<evidence type="ECO:0000313" key="3">
    <source>
        <dbReference type="EMBL" id="MEO1767411.1"/>
    </source>
</evidence>
<sequence>MSVLPAPNPDAAAHSARVSAFLRDEIQRAGGWISFARYMELALYAPGLGYYAAGSVKFGPAGDFITAPELTPLFGRSLAHCFADVLTTLGQAADIVELGAGSGRLAVDLLAELDRLGVLPARYLILEPSAELKERSRERIATLPARLAERVGWLDRLPDTLQGIVFGNEVLDALPVHLLLRQGASFLERGVVVTPQGFAWQDRPCDDTALVNEAAALALPEGYVIELHRAAGALLRSLAERLAAGLILFIDYGFGRAEYYHPQRAQGTLMVHYRHHAHADPFLWPGLSDLTAHVNFTAIAEAGLAAGLELAGYTSQAAFLLDCGITDLLAQIPVSDMVRYAQQAQAVGKLLSPAEMGELIKVIALGRGLEGPVRGFALRDARHRL</sequence>
<evidence type="ECO:0000256" key="2">
    <source>
        <dbReference type="ARBA" id="ARBA00022679"/>
    </source>
</evidence>
<keyword evidence="2 3" id="KW-0808">Transferase</keyword>
<dbReference type="InterPro" id="IPR003788">
    <property type="entry name" value="NDUFAF7"/>
</dbReference>
<dbReference type="GO" id="GO:0008168">
    <property type="term" value="F:methyltransferase activity"/>
    <property type="evidence" value="ECO:0007669"/>
    <property type="project" value="UniProtKB-KW"/>
</dbReference>
<dbReference type="InterPro" id="IPR029063">
    <property type="entry name" value="SAM-dependent_MTases_sf"/>
</dbReference>
<comment type="caution">
    <text evidence="3">The sequence shown here is derived from an EMBL/GenBank/DDBJ whole genome shotgun (WGS) entry which is preliminary data.</text>
</comment>
<keyword evidence="4" id="KW-1185">Reference proteome</keyword>